<dbReference type="Proteomes" id="UP001235712">
    <property type="component" value="Unassembled WGS sequence"/>
</dbReference>
<sequence length="243" mass="25300">MSTQSKVVLVTGASSGIGAATAARLAREGHRVLAGARRTERLTELAGSLRADGADVRHASLDVTDPDSVQAFADLALEQFGRIDVLVNNAGVMPLSPLHERRLHEWNQMIDVNVRGVLHGIAAVLPVMRAQGGGHVVNVASVSGLRVDPTAAVYSATKFAVRAISEGLRQESQDVRVTVVCPGFTRTELTHTGGSPQAQQAARAATDQLAISPGAIAAAIAFAIGQPADVDVNELVIRPTAQG</sequence>
<organism evidence="5 6">
    <name type="scientific">Kineosporia succinea</name>
    <dbReference type="NCBI Taxonomy" id="84632"/>
    <lineage>
        <taxon>Bacteria</taxon>
        <taxon>Bacillati</taxon>
        <taxon>Actinomycetota</taxon>
        <taxon>Actinomycetes</taxon>
        <taxon>Kineosporiales</taxon>
        <taxon>Kineosporiaceae</taxon>
        <taxon>Kineosporia</taxon>
    </lineage>
</organism>
<dbReference type="InterPro" id="IPR036291">
    <property type="entry name" value="NAD(P)-bd_dom_sf"/>
</dbReference>
<gene>
    <name evidence="5" type="ORF">J2S57_005488</name>
</gene>
<evidence type="ECO:0000256" key="2">
    <source>
        <dbReference type="ARBA" id="ARBA00023002"/>
    </source>
</evidence>
<evidence type="ECO:0000256" key="3">
    <source>
        <dbReference type="RuleBase" id="RU000363"/>
    </source>
</evidence>
<dbReference type="PANTHER" id="PTHR43115:SF4">
    <property type="entry name" value="DEHYDROGENASE_REDUCTASE SDR FAMILY MEMBER 11"/>
    <property type="match status" value="1"/>
</dbReference>
<name>A0ABT9PBG8_9ACTN</name>
<evidence type="ECO:0000313" key="6">
    <source>
        <dbReference type="Proteomes" id="UP001235712"/>
    </source>
</evidence>
<evidence type="ECO:0000256" key="1">
    <source>
        <dbReference type="ARBA" id="ARBA00006484"/>
    </source>
</evidence>
<evidence type="ECO:0000313" key="5">
    <source>
        <dbReference type="EMBL" id="MDP9829739.1"/>
    </source>
</evidence>
<dbReference type="Pfam" id="PF00106">
    <property type="entry name" value="adh_short"/>
    <property type="match status" value="1"/>
</dbReference>
<proteinExistence type="inferred from homology"/>
<protein>
    <submittedName>
        <fullName evidence="5">NADP-dependent 3-hydroxy acid dehydrogenase YdfG</fullName>
    </submittedName>
</protein>
<keyword evidence="6" id="KW-1185">Reference proteome</keyword>
<feature type="domain" description="Ketoreductase" evidence="4">
    <location>
        <begin position="6"/>
        <end position="184"/>
    </location>
</feature>
<dbReference type="Gene3D" id="3.40.50.720">
    <property type="entry name" value="NAD(P)-binding Rossmann-like Domain"/>
    <property type="match status" value="1"/>
</dbReference>
<comment type="similarity">
    <text evidence="1 3">Belongs to the short-chain dehydrogenases/reductases (SDR) family.</text>
</comment>
<comment type="caution">
    <text evidence="5">The sequence shown here is derived from an EMBL/GenBank/DDBJ whole genome shotgun (WGS) entry which is preliminary data.</text>
</comment>
<reference evidence="5 6" key="1">
    <citation type="submission" date="2023-07" db="EMBL/GenBank/DDBJ databases">
        <title>Sequencing the genomes of 1000 actinobacteria strains.</title>
        <authorList>
            <person name="Klenk H.-P."/>
        </authorList>
    </citation>
    <scope>NUCLEOTIDE SEQUENCE [LARGE SCALE GENOMIC DNA]</scope>
    <source>
        <strain evidence="5 6">DSM 44388</strain>
    </source>
</reference>
<dbReference type="PRINTS" id="PR00080">
    <property type="entry name" value="SDRFAMILY"/>
</dbReference>
<dbReference type="SMART" id="SM00822">
    <property type="entry name" value="PKS_KR"/>
    <property type="match status" value="1"/>
</dbReference>
<dbReference type="PANTHER" id="PTHR43115">
    <property type="entry name" value="DEHYDROGENASE/REDUCTASE SDR FAMILY MEMBER 11"/>
    <property type="match status" value="1"/>
</dbReference>
<dbReference type="RefSeq" id="WP_307248202.1">
    <property type="nucleotide sequence ID" value="NZ_JAUSQZ010000001.1"/>
</dbReference>
<accession>A0ABT9PBG8</accession>
<dbReference type="InterPro" id="IPR057326">
    <property type="entry name" value="KR_dom"/>
</dbReference>
<dbReference type="SUPFAM" id="SSF51735">
    <property type="entry name" value="NAD(P)-binding Rossmann-fold domains"/>
    <property type="match status" value="1"/>
</dbReference>
<dbReference type="PROSITE" id="PS00061">
    <property type="entry name" value="ADH_SHORT"/>
    <property type="match status" value="1"/>
</dbReference>
<dbReference type="InterPro" id="IPR002347">
    <property type="entry name" value="SDR_fam"/>
</dbReference>
<dbReference type="InterPro" id="IPR020904">
    <property type="entry name" value="Sc_DH/Rdtase_CS"/>
</dbReference>
<keyword evidence="2" id="KW-0560">Oxidoreductase</keyword>
<dbReference type="EMBL" id="JAUSQZ010000001">
    <property type="protein sequence ID" value="MDP9829739.1"/>
    <property type="molecule type" value="Genomic_DNA"/>
</dbReference>
<dbReference type="PRINTS" id="PR00081">
    <property type="entry name" value="GDHRDH"/>
</dbReference>
<dbReference type="PIRSF" id="PIRSF000126">
    <property type="entry name" value="11-beta-HSD1"/>
    <property type="match status" value="1"/>
</dbReference>
<evidence type="ECO:0000259" key="4">
    <source>
        <dbReference type="SMART" id="SM00822"/>
    </source>
</evidence>